<keyword evidence="2" id="KW-1185">Reference proteome</keyword>
<proteinExistence type="predicted"/>
<dbReference type="InterPro" id="IPR009351">
    <property type="entry name" value="AlkZ-like"/>
</dbReference>
<dbReference type="EMBL" id="JAIXCQ010000002">
    <property type="protein sequence ID" value="MCA5892697.1"/>
    <property type="molecule type" value="Genomic_DNA"/>
</dbReference>
<sequence length="364" mass="40290">MSTAPLRLTRAQARRLAVRAQLLDGERPTDLLAVTGHLTYLPMDPTAAVAPSVDLVPWSRMGRAHWVGAAADALADRMLFQLQGTARSTDDLPLYLAEMAHRAEHDWRGGWVRDNATFRDDVLELLGEQGPLTSREVPDTSVRPWQSSGWTGHRNVSQMLELLCLYGDVAVAGRRGREKLWDLAERVYPDVEPVPYAESLAERAARRLHALGLSRARIPGVPGDADYVTMTGVEVEVEGAEGVWQADPQALDGLGAPFEPRTAILSPFDGLVTDRERLLQVFDFEYLLEMYKPAAKRRWGYFALPVLHGEAFVGKVDAKVDRRAGVLHVHAIHEDVPFAPEVTDAVTQELDLLARWLGLAEATV</sequence>
<dbReference type="RefSeq" id="WP_225564454.1">
    <property type="nucleotide sequence ID" value="NZ_JAIXCQ010000002.1"/>
</dbReference>
<accession>A0ABS7ZCE0</accession>
<dbReference type="PANTHER" id="PTHR30528">
    <property type="entry name" value="CYTOPLASMIC PROTEIN"/>
    <property type="match status" value="1"/>
</dbReference>
<gene>
    <name evidence="1" type="ORF">LEP48_04920</name>
</gene>
<dbReference type="PANTHER" id="PTHR30528:SF0">
    <property type="entry name" value="CYTOPLASMIC PROTEIN"/>
    <property type="match status" value="1"/>
</dbReference>
<dbReference type="GO" id="GO:0003677">
    <property type="term" value="F:DNA binding"/>
    <property type="evidence" value="ECO:0007669"/>
    <property type="project" value="UniProtKB-KW"/>
</dbReference>
<name>A0ABS7ZCE0_9MICO</name>
<organism evidence="1 2">
    <name type="scientific">Isoptericola luteus</name>
    <dbReference type="NCBI Taxonomy" id="2879484"/>
    <lineage>
        <taxon>Bacteria</taxon>
        <taxon>Bacillati</taxon>
        <taxon>Actinomycetota</taxon>
        <taxon>Actinomycetes</taxon>
        <taxon>Micrococcales</taxon>
        <taxon>Promicromonosporaceae</taxon>
        <taxon>Isoptericola</taxon>
    </lineage>
</organism>
<comment type="caution">
    <text evidence="1">The sequence shown here is derived from an EMBL/GenBank/DDBJ whole genome shotgun (WGS) entry which is preliminary data.</text>
</comment>
<protein>
    <submittedName>
        <fullName evidence="1">Winged helix DNA-binding domain-containing protein</fullName>
    </submittedName>
</protein>
<reference evidence="1 2" key="1">
    <citation type="submission" date="2021-09" db="EMBL/GenBank/DDBJ databases">
        <title>Isoptericola luteus sp. nov., a novel bacterium isolated from Harbin, the capital city of Heilongjiang province.</title>
        <authorList>
            <person name="Li J."/>
        </authorList>
    </citation>
    <scope>NUCLEOTIDE SEQUENCE [LARGE SCALE GENOMIC DNA]</scope>
    <source>
        <strain evidence="1 2">NEAU-Y5</strain>
    </source>
</reference>
<dbReference type="Proteomes" id="UP001319870">
    <property type="component" value="Unassembled WGS sequence"/>
</dbReference>
<evidence type="ECO:0000313" key="1">
    <source>
        <dbReference type="EMBL" id="MCA5892697.1"/>
    </source>
</evidence>
<evidence type="ECO:0000313" key="2">
    <source>
        <dbReference type="Proteomes" id="UP001319870"/>
    </source>
</evidence>
<dbReference type="Pfam" id="PF06224">
    <property type="entry name" value="AlkZ-like"/>
    <property type="match status" value="1"/>
</dbReference>
<keyword evidence="1" id="KW-0238">DNA-binding</keyword>